<evidence type="ECO:0000313" key="4">
    <source>
        <dbReference type="EMBL" id="GAA0150421.1"/>
    </source>
</evidence>
<dbReference type="AlphaFoldDB" id="A0AAV3PGL4"/>
<evidence type="ECO:0000256" key="1">
    <source>
        <dbReference type="ARBA" id="ARBA00005711"/>
    </source>
</evidence>
<dbReference type="Pfam" id="PF03763">
    <property type="entry name" value="Remorin_C"/>
    <property type="match status" value="1"/>
</dbReference>
<keyword evidence="5" id="KW-1185">Reference proteome</keyword>
<dbReference type="InterPro" id="IPR005516">
    <property type="entry name" value="Remorin_C"/>
</dbReference>
<dbReference type="PANTHER" id="PTHR31775:SF5">
    <property type="entry name" value="REMORIN 1.4"/>
    <property type="match status" value="1"/>
</dbReference>
<organism evidence="4 5">
    <name type="scientific">Lithospermum erythrorhizon</name>
    <name type="common">Purple gromwell</name>
    <name type="synonym">Lithospermum officinale var. erythrorhizon</name>
    <dbReference type="NCBI Taxonomy" id="34254"/>
    <lineage>
        <taxon>Eukaryota</taxon>
        <taxon>Viridiplantae</taxon>
        <taxon>Streptophyta</taxon>
        <taxon>Embryophyta</taxon>
        <taxon>Tracheophyta</taxon>
        <taxon>Spermatophyta</taxon>
        <taxon>Magnoliopsida</taxon>
        <taxon>eudicotyledons</taxon>
        <taxon>Gunneridae</taxon>
        <taxon>Pentapetalae</taxon>
        <taxon>asterids</taxon>
        <taxon>lamiids</taxon>
        <taxon>Boraginales</taxon>
        <taxon>Boraginaceae</taxon>
        <taxon>Boraginoideae</taxon>
        <taxon>Lithospermeae</taxon>
        <taxon>Lithospermum</taxon>
    </lineage>
</organism>
<feature type="domain" description="Remorin C-terminal" evidence="3">
    <location>
        <begin position="79"/>
        <end position="140"/>
    </location>
</feature>
<evidence type="ECO:0000256" key="2">
    <source>
        <dbReference type="SAM" id="MobiDB-lite"/>
    </source>
</evidence>
<dbReference type="Proteomes" id="UP001454036">
    <property type="component" value="Unassembled WGS sequence"/>
</dbReference>
<sequence>MTTTKEAEQPVVSVPLPADQAEKVEAAPPEDVKVEKAEEKVVEPKAAPVAESNNFPPRASIMNEEISSTFLCTDEMEYHVQEALEKKKPVHRENMKNKVAQVHKEAEEKRAMVIAKHKEDVIKAEETAAKYGATNQTPKKKIGCIR</sequence>
<accession>A0AAV3PGL4</accession>
<evidence type="ECO:0000259" key="3">
    <source>
        <dbReference type="Pfam" id="PF03763"/>
    </source>
</evidence>
<proteinExistence type="inferred from homology"/>
<dbReference type="PANTHER" id="PTHR31775">
    <property type="entry name" value="OS02G0117200 PROTEIN"/>
    <property type="match status" value="1"/>
</dbReference>
<protein>
    <recommendedName>
        <fullName evidence="3">Remorin C-terminal domain-containing protein</fullName>
    </recommendedName>
</protein>
<comment type="caution">
    <text evidence="4">The sequence shown here is derived from an EMBL/GenBank/DDBJ whole genome shotgun (WGS) entry which is preliminary data.</text>
</comment>
<comment type="similarity">
    <text evidence="1">Belongs to the remorin family.</text>
</comment>
<feature type="compositionally biased region" description="Basic and acidic residues" evidence="2">
    <location>
        <begin position="20"/>
        <end position="34"/>
    </location>
</feature>
<name>A0AAV3PGL4_LITER</name>
<reference evidence="4 5" key="1">
    <citation type="submission" date="2024-01" db="EMBL/GenBank/DDBJ databases">
        <title>The complete chloroplast genome sequence of Lithospermum erythrorhizon: insights into the phylogenetic relationship among Boraginaceae species and the maternal lineages of purple gromwells.</title>
        <authorList>
            <person name="Okada T."/>
            <person name="Watanabe K."/>
        </authorList>
    </citation>
    <scope>NUCLEOTIDE SEQUENCE [LARGE SCALE GENOMIC DNA]</scope>
</reference>
<feature type="region of interest" description="Disordered" evidence="2">
    <location>
        <begin position="1"/>
        <end position="34"/>
    </location>
</feature>
<evidence type="ECO:0000313" key="5">
    <source>
        <dbReference type="Proteomes" id="UP001454036"/>
    </source>
</evidence>
<dbReference type="EMBL" id="BAABME010001588">
    <property type="protein sequence ID" value="GAA0150421.1"/>
    <property type="molecule type" value="Genomic_DNA"/>
</dbReference>
<gene>
    <name evidence="4" type="ORF">LIER_09368</name>
</gene>